<reference evidence="2" key="2">
    <citation type="submission" date="2023-05" db="EMBL/GenBank/DDBJ databases">
        <authorList>
            <consortium name="Lawrence Berkeley National Laboratory"/>
            <person name="Steindorff A."/>
            <person name="Hensen N."/>
            <person name="Bonometti L."/>
            <person name="Westerberg I."/>
            <person name="Brannstrom I.O."/>
            <person name="Guillou S."/>
            <person name="Cros-Aarteil S."/>
            <person name="Calhoun S."/>
            <person name="Haridas S."/>
            <person name="Kuo A."/>
            <person name="Mondo S."/>
            <person name="Pangilinan J."/>
            <person name="Riley R."/>
            <person name="Labutti K."/>
            <person name="Andreopoulos B."/>
            <person name="Lipzen A."/>
            <person name="Chen C."/>
            <person name="Yanf M."/>
            <person name="Daum C."/>
            <person name="Ng V."/>
            <person name="Clum A."/>
            <person name="Ohm R."/>
            <person name="Martin F."/>
            <person name="Silar P."/>
            <person name="Natvig D."/>
            <person name="Lalanne C."/>
            <person name="Gautier V."/>
            <person name="Ament-Velasquez S.L."/>
            <person name="Kruys A."/>
            <person name="Hutchinson M.I."/>
            <person name="Powell A.J."/>
            <person name="Barry K."/>
            <person name="Miller A.N."/>
            <person name="Grigoriev I.V."/>
            <person name="Debuchy R."/>
            <person name="Gladieux P."/>
            <person name="Thoren M.H."/>
            <person name="Johannesson H."/>
        </authorList>
    </citation>
    <scope>NUCLEOTIDE SEQUENCE</scope>
    <source>
        <strain evidence="2">CBS 731.68</strain>
    </source>
</reference>
<name>A0AAN6U1P8_9PEZI</name>
<evidence type="ECO:0000313" key="3">
    <source>
        <dbReference type="Proteomes" id="UP001302602"/>
    </source>
</evidence>
<gene>
    <name evidence="2" type="ORF">N657DRAFT_644799</name>
</gene>
<feature type="region of interest" description="Disordered" evidence="1">
    <location>
        <begin position="1"/>
        <end position="24"/>
    </location>
</feature>
<keyword evidence="3" id="KW-1185">Reference proteome</keyword>
<dbReference type="RefSeq" id="XP_062648330.1">
    <property type="nucleotide sequence ID" value="XM_062792828.1"/>
</dbReference>
<organism evidence="2 3">
    <name type="scientific">Parathielavia appendiculata</name>
    <dbReference type="NCBI Taxonomy" id="2587402"/>
    <lineage>
        <taxon>Eukaryota</taxon>
        <taxon>Fungi</taxon>
        <taxon>Dikarya</taxon>
        <taxon>Ascomycota</taxon>
        <taxon>Pezizomycotina</taxon>
        <taxon>Sordariomycetes</taxon>
        <taxon>Sordariomycetidae</taxon>
        <taxon>Sordariales</taxon>
        <taxon>Chaetomiaceae</taxon>
        <taxon>Parathielavia</taxon>
    </lineage>
</organism>
<dbReference type="Proteomes" id="UP001302602">
    <property type="component" value="Unassembled WGS sequence"/>
</dbReference>
<reference evidence="2" key="1">
    <citation type="journal article" date="2023" name="Mol. Phylogenet. Evol.">
        <title>Genome-scale phylogeny and comparative genomics of the fungal order Sordariales.</title>
        <authorList>
            <person name="Hensen N."/>
            <person name="Bonometti L."/>
            <person name="Westerberg I."/>
            <person name="Brannstrom I.O."/>
            <person name="Guillou S."/>
            <person name="Cros-Aarteil S."/>
            <person name="Calhoun S."/>
            <person name="Haridas S."/>
            <person name="Kuo A."/>
            <person name="Mondo S."/>
            <person name="Pangilinan J."/>
            <person name="Riley R."/>
            <person name="LaButti K."/>
            <person name="Andreopoulos B."/>
            <person name="Lipzen A."/>
            <person name="Chen C."/>
            <person name="Yan M."/>
            <person name="Daum C."/>
            <person name="Ng V."/>
            <person name="Clum A."/>
            <person name="Steindorff A."/>
            <person name="Ohm R.A."/>
            <person name="Martin F."/>
            <person name="Silar P."/>
            <person name="Natvig D.O."/>
            <person name="Lalanne C."/>
            <person name="Gautier V."/>
            <person name="Ament-Velasquez S.L."/>
            <person name="Kruys A."/>
            <person name="Hutchinson M.I."/>
            <person name="Powell A.J."/>
            <person name="Barry K."/>
            <person name="Miller A.N."/>
            <person name="Grigoriev I.V."/>
            <person name="Debuchy R."/>
            <person name="Gladieux P."/>
            <person name="Hiltunen Thoren M."/>
            <person name="Johannesson H."/>
        </authorList>
    </citation>
    <scope>NUCLEOTIDE SEQUENCE</scope>
    <source>
        <strain evidence="2">CBS 731.68</strain>
    </source>
</reference>
<dbReference type="InterPro" id="IPR029032">
    <property type="entry name" value="AhpD-like"/>
</dbReference>
<evidence type="ECO:0000313" key="2">
    <source>
        <dbReference type="EMBL" id="KAK4124559.1"/>
    </source>
</evidence>
<protein>
    <recommendedName>
        <fullName evidence="4">Dol-P-Man:Man(5)GlcNAc(2)-PP-Dol alpha-1,3-mannosyltransferase</fullName>
    </recommendedName>
</protein>
<comment type="caution">
    <text evidence="2">The sequence shown here is derived from an EMBL/GenBank/DDBJ whole genome shotgun (WGS) entry which is preliminary data.</text>
</comment>
<dbReference type="PANTHER" id="PTHR28180:SF2">
    <property type="entry name" value="PEROXISOMAL PROTEIN 2"/>
    <property type="match status" value="1"/>
</dbReference>
<dbReference type="GeneID" id="87829597"/>
<sequence length="354" mass="37769">MSAPAKESKKLETKLGPTDTSDMSKLSPSLKALINAPFARPGQTPAPQHIRDVYTRIAREARERKYGDRPWVTLSAAATFTLNSPASLLILHDLASSSSSKQSTVGSSTTTSKTTTLTALSTAELIREIGLKCISFNGIPRTINCLGAFRAGLAQHAWSSQLSTTPTRALTPENLSGVAHRGRALWKSIYTPLDEKLEARLADSHPDLPVHILGSHYGPLLADPPFPPPSSSSLEGGKQDTEGRRRGGGLASVGRNLTSVVAIACLRAQTGVGPQVLSHVFGLRKGVEQGLHWEEFGGEAEDGKEEAEGVERLAGDEGCEWLLRSVDAIAEAIGVGFARWEGDHGEREGVKAKL</sequence>
<dbReference type="PANTHER" id="PTHR28180">
    <property type="entry name" value="CONSERVED MITOCHONDRIAL PROTEIN-RELATED"/>
    <property type="match status" value="1"/>
</dbReference>
<feature type="compositionally biased region" description="Basic and acidic residues" evidence="1">
    <location>
        <begin position="1"/>
        <end position="13"/>
    </location>
</feature>
<dbReference type="EMBL" id="MU853227">
    <property type="protein sequence ID" value="KAK4124559.1"/>
    <property type="molecule type" value="Genomic_DNA"/>
</dbReference>
<dbReference type="AlphaFoldDB" id="A0AAN6U1P8"/>
<feature type="region of interest" description="Disordered" evidence="1">
    <location>
        <begin position="221"/>
        <end position="251"/>
    </location>
</feature>
<evidence type="ECO:0008006" key="4">
    <source>
        <dbReference type="Google" id="ProtNLM"/>
    </source>
</evidence>
<dbReference type="InterPro" id="IPR052999">
    <property type="entry name" value="PTS1_Protein"/>
</dbReference>
<accession>A0AAN6U1P8</accession>
<proteinExistence type="predicted"/>
<evidence type="ECO:0000256" key="1">
    <source>
        <dbReference type="SAM" id="MobiDB-lite"/>
    </source>
</evidence>
<dbReference type="Gene3D" id="1.20.1290.10">
    <property type="entry name" value="AhpD-like"/>
    <property type="match status" value="1"/>
</dbReference>